<evidence type="ECO:0000256" key="12">
    <source>
        <dbReference type="RuleBase" id="RU000483"/>
    </source>
</evidence>
<keyword evidence="5 11" id="KW-0812">Transmembrane</keyword>
<keyword evidence="14" id="KW-1185">Reference proteome</keyword>
<evidence type="ECO:0000256" key="11">
    <source>
        <dbReference type="HAMAP-Rule" id="MF_01393"/>
    </source>
</evidence>
<protein>
    <recommendedName>
        <fullName evidence="11 12">ATP synthase subunit a</fullName>
    </recommendedName>
    <alternativeName>
        <fullName evidence="11">ATP synthase F0 sector subunit a</fullName>
    </alternativeName>
    <alternativeName>
        <fullName evidence="11">F-ATPase subunit 6</fullName>
    </alternativeName>
</protein>
<feature type="transmembrane region" description="Helical" evidence="11">
    <location>
        <begin position="6"/>
        <end position="36"/>
    </location>
</feature>
<dbReference type="NCBIfam" id="TIGR01131">
    <property type="entry name" value="ATP_synt_6_or_A"/>
    <property type="match status" value="1"/>
</dbReference>
<keyword evidence="10 11" id="KW-0066">ATP synthesis</keyword>
<dbReference type="CDD" id="cd00310">
    <property type="entry name" value="ATP-synt_Fo_a_6"/>
    <property type="match status" value="1"/>
</dbReference>
<dbReference type="InterPro" id="IPR045082">
    <property type="entry name" value="ATP_syn_F0_a_bact/chloroplast"/>
</dbReference>
<evidence type="ECO:0000256" key="4">
    <source>
        <dbReference type="ARBA" id="ARBA00022547"/>
    </source>
</evidence>
<keyword evidence="4 11" id="KW-0138">CF(0)</keyword>
<reference evidence="13 14" key="1">
    <citation type="journal article" date="2020" name="mSystems">
        <title>Defining Genomic and Predicted Metabolic Features of the Acetobacterium Genus.</title>
        <authorList>
            <person name="Ross D.E."/>
            <person name="Marshall C.W."/>
            <person name="Gulliver D."/>
            <person name="May H.D."/>
            <person name="Norman R.S."/>
        </authorList>
    </citation>
    <scope>NUCLEOTIDE SEQUENCE [LARGE SCALE GENOMIC DNA]</scope>
    <source>
        <strain evidence="13 14">DSM 8238</strain>
    </source>
</reference>
<dbReference type="Proteomes" id="UP000603234">
    <property type="component" value="Unassembled WGS sequence"/>
</dbReference>
<dbReference type="EMBL" id="WJBC01000010">
    <property type="protein sequence ID" value="MBC3804455.1"/>
    <property type="molecule type" value="Genomic_DNA"/>
</dbReference>
<comment type="caution">
    <text evidence="13">The sequence shown here is derived from an EMBL/GenBank/DDBJ whole genome shotgun (WGS) entry which is preliminary data.</text>
</comment>
<feature type="transmembrane region" description="Helical" evidence="11">
    <location>
        <begin position="102"/>
        <end position="121"/>
    </location>
</feature>
<keyword evidence="6 11" id="KW-0375">Hydrogen ion transport</keyword>
<comment type="subcellular location">
    <subcellularLocation>
        <location evidence="11 12">Cell membrane</location>
        <topology evidence="11 12">Multi-pass membrane protein</topology>
    </subcellularLocation>
    <subcellularLocation>
        <location evidence="1">Membrane</location>
        <topology evidence="1">Multi-pass membrane protein</topology>
    </subcellularLocation>
</comment>
<evidence type="ECO:0000256" key="5">
    <source>
        <dbReference type="ARBA" id="ARBA00022692"/>
    </source>
</evidence>
<accession>A0ABR6WV43</accession>
<dbReference type="RefSeq" id="WP_186842340.1">
    <property type="nucleotide sequence ID" value="NZ_WJBC01000010.1"/>
</dbReference>
<evidence type="ECO:0000313" key="13">
    <source>
        <dbReference type="EMBL" id="MBC3804455.1"/>
    </source>
</evidence>
<feature type="transmembrane region" description="Helical" evidence="11">
    <location>
        <begin position="193"/>
        <end position="216"/>
    </location>
</feature>
<dbReference type="Pfam" id="PF00119">
    <property type="entry name" value="ATP-synt_A"/>
    <property type="match status" value="1"/>
</dbReference>
<sequence>MNGPELYGYIFGIPITETIVNTWITMAIAFVVCFLFTRNLKKHPGKLQVIGEMIINAIDNLVAGNMGKDKMFFAPYILSLMMFLVFANTCGMYDLRAPTADISFPLTLALITFVLIEVFTWKGRGPKGYFKEYIEPFPFMFPINIIEKLSRPVSMTFRIFGNLLGGVIIMILSYEGLTGLMGLALFIPIPLHFYLDLFVGCIQAFIFTTLTMVFIARGMDVE</sequence>
<organism evidence="13 14">
    <name type="scientific">Acetobacterium fimetarium</name>
    <dbReference type="NCBI Taxonomy" id="52691"/>
    <lineage>
        <taxon>Bacteria</taxon>
        <taxon>Bacillati</taxon>
        <taxon>Bacillota</taxon>
        <taxon>Clostridia</taxon>
        <taxon>Eubacteriales</taxon>
        <taxon>Eubacteriaceae</taxon>
        <taxon>Acetobacterium</taxon>
    </lineage>
</organism>
<evidence type="ECO:0000256" key="6">
    <source>
        <dbReference type="ARBA" id="ARBA00022781"/>
    </source>
</evidence>
<evidence type="ECO:0000313" key="14">
    <source>
        <dbReference type="Proteomes" id="UP000603234"/>
    </source>
</evidence>
<keyword evidence="9 11" id="KW-0472">Membrane</keyword>
<evidence type="ECO:0000256" key="9">
    <source>
        <dbReference type="ARBA" id="ARBA00023136"/>
    </source>
</evidence>
<evidence type="ECO:0000256" key="1">
    <source>
        <dbReference type="ARBA" id="ARBA00004141"/>
    </source>
</evidence>
<feature type="transmembrane region" description="Helical" evidence="11">
    <location>
        <begin position="76"/>
        <end position="96"/>
    </location>
</feature>
<dbReference type="PANTHER" id="PTHR42823">
    <property type="entry name" value="ATP SYNTHASE SUBUNIT A, CHLOROPLASTIC"/>
    <property type="match status" value="1"/>
</dbReference>
<dbReference type="Gene3D" id="1.20.120.220">
    <property type="entry name" value="ATP synthase, F0 complex, subunit A"/>
    <property type="match status" value="1"/>
</dbReference>
<dbReference type="HAMAP" id="MF_01393">
    <property type="entry name" value="ATP_synth_a_bact"/>
    <property type="match status" value="1"/>
</dbReference>
<evidence type="ECO:0000256" key="7">
    <source>
        <dbReference type="ARBA" id="ARBA00022989"/>
    </source>
</evidence>
<dbReference type="PANTHER" id="PTHR42823:SF3">
    <property type="entry name" value="ATP SYNTHASE SUBUNIT A, CHLOROPLASTIC"/>
    <property type="match status" value="1"/>
</dbReference>
<evidence type="ECO:0000256" key="8">
    <source>
        <dbReference type="ARBA" id="ARBA00023065"/>
    </source>
</evidence>
<keyword evidence="7 11" id="KW-1133">Transmembrane helix</keyword>
<proteinExistence type="inferred from homology"/>
<evidence type="ECO:0000256" key="10">
    <source>
        <dbReference type="ARBA" id="ARBA00023310"/>
    </source>
</evidence>
<comment type="similarity">
    <text evidence="2 11 12">Belongs to the ATPase A chain family.</text>
</comment>
<dbReference type="InterPro" id="IPR000568">
    <property type="entry name" value="ATP_synth_F0_asu"/>
</dbReference>
<keyword evidence="8 11" id="KW-0406">Ion transport</keyword>
<feature type="transmembrane region" description="Helical" evidence="11">
    <location>
        <begin position="159"/>
        <end position="187"/>
    </location>
</feature>
<keyword evidence="3 11" id="KW-0813">Transport</keyword>
<evidence type="ECO:0000256" key="2">
    <source>
        <dbReference type="ARBA" id="ARBA00006810"/>
    </source>
</evidence>
<keyword evidence="11" id="KW-1003">Cell membrane</keyword>
<dbReference type="PRINTS" id="PR00123">
    <property type="entry name" value="ATPASEA"/>
</dbReference>
<dbReference type="InterPro" id="IPR035908">
    <property type="entry name" value="F0_ATP_A_sf"/>
</dbReference>
<name>A0ABR6WV43_9FIRM</name>
<dbReference type="SUPFAM" id="SSF81336">
    <property type="entry name" value="F1F0 ATP synthase subunit A"/>
    <property type="match status" value="1"/>
</dbReference>
<evidence type="ECO:0000256" key="3">
    <source>
        <dbReference type="ARBA" id="ARBA00022448"/>
    </source>
</evidence>
<gene>
    <name evidence="11 13" type="primary">atpB</name>
    <name evidence="13" type="ORF">GH808_08420</name>
</gene>
<comment type="function">
    <text evidence="11 12">Key component of the proton channel; it plays a direct role in the translocation of protons across the membrane.</text>
</comment>